<dbReference type="SUPFAM" id="SSF52833">
    <property type="entry name" value="Thioredoxin-like"/>
    <property type="match status" value="1"/>
</dbReference>
<keyword evidence="3" id="KW-0560">Oxidoreductase</keyword>
<evidence type="ECO:0000256" key="6">
    <source>
        <dbReference type="SAM" id="Coils"/>
    </source>
</evidence>
<protein>
    <submittedName>
        <fullName evidence="10">DsbA family protein</fullName>
    </submittedName>
</protein>
<evidence type="ECO:0000256" key="8">
    <source>
        <dbReference type="SAM" id="Phobius"/>
    </source>
</evidence>
<evidence type="ECO:0000313" key="11">
    <source>
        <dbReference type="Proteomes" id="UP001302719"/>
    </source>
</evidence>
<feature type="transmembrane region" description="Helical" evidence="8">
    <location>
        <begin position="21"/>
        <end position="37"/>
    </location>
</feature>
<evidence type="ECO:0000256" key="5">
    <source>
        <dbReference type="ARBA" id="ARBA00023284"/>
    </source>
</evidence>
<accession>A0AA96JVQ7</accession>
<keyword evidence="11" id="KW-1185">Reference proteome</keyword>
<dbReference type="InterPro" id="IPR013766">
    <property type="entry name" value="Thioredoxin_domain"/>
</dbReference>
<keyword evidence="4" id="KW-1015">Disulfide bond</keyword>
<evidence type="ECO:0000256" key="3">
    <source>
        <dbReference type="ARBA" id="ARBA00023002"/>
    </source>
</evidence>
<proteinExistence type="inferred from homology"/>
<dbReference type="GO" id="GO:0016491">
    <property type="term" value="F:oxidoreductase activity"/>
    <property type="evidence" value="ECO:0007669"/>
    <property type="project" value="UniProtKB-KW"/>
</dbReference>
<organism evidence="10 11">
    <name type="scientific">Candidatus Nitrospira allomarina</name>
    <dbReference type="NCBI Taxonomy" id="3020900"/>
    <lineage>
        <taxon>Bacteria</taxon>
        <taxon>Pseudomonadati</taxon>
        <taxon>Nitrospirota</taxon>
        <taxon>Nitrospiria</taxon>
        <taxon>Nitrospirales</taxon>
        <taxon>Nitrospiraceae</taxon>
        <taxon>Nitrospira</taxon>
    </lineage>
</organism>
<comment type="similarity">
    <text evidence="1">Belongs to the thioredoxin family. DsbA subfamily.</text>
</comment>
<keyword evidence="6" id="KW-0175">Coiled coil</keyword>
<dbReference type="KEGG" id="nall:PP769_14290"/>
<dbReference type="RefSeq" id="WP_312641278.1">
    <property type="nucleotide sequence ID" value="NZ_CP116967.1"/>
</dbReference>
<keyword evidence="8" id="KW-0812">Transmembrane</keyword>
<gene>
    <name evidence="10" type="ORF">PP769_14290</name>
</gene>
<keyword evidence="5" id="KW-0676">Redox-active center</keyword>
<keyword evidence="8" id="KW-1133">Transmembrane helix</keyword>
<dbReference type="InterPro" id="IPR036249">
    <property type="entry name" value="Thioredoxin-like_sf"/>
</dbReference>
<dbReference type="PANTHER" id="PTHR13887">
    <property type="entry name" value="GLUTATHIONE S-TRANSFERASE KAPPA"/>
    <property type="match status" value="1"/>
</dbReference>
<dbReference type="Gene3D" id="1.10.40.80">
    <property type="match status" value="1"/>
</dbReference>
<dbReference type="Proteomes" id="UP001302719">
    <property type="component" value="Chromosome"/>
</dbReference>
<evidence type="ECO:0000256" key="1">
    <source>
        <dbReference type="ARBA" id="ARBA00005791"/>
    </source>
</evidence>
<dbReference type="InterPro" id="IPR012336">
    <property type="entry name" value="Thioredoxin-like_fold"/>
</dbReference>
<name>A0AA96JVQ7_9BACT</name>
<evidence type="ECO:0000313" key="10">
    <source>
        <dbReference type="EMBL" id="WNM57136.1"/>
    </source>
</evidence>
<dbReference type="AlphaFoldDB" id="A0AA96JVQ7"/>
<dbReference type="PANTHER" id="PTHR13887:SF14">
    <property type="entry name" value="DISULFIDE BOND FORMATION PROTEIN D"/>
    <property type="match status" value="1"/>
</dbReference>
<feature type="domain" description="Thioredoxin" evidence="9">
    <location>
        <begin position="34"/>
        <end position="266"/>
    </location>
</feature>
<reference evidence="10 11" key="1">
    <citation type="submission" date="2023-01" db="EMBL/GenBank/DDBJ databases">
        <title>Cultivation and genomic characterization of new, ubiquitous marine nitrite-oxidizing bacteria from the Nitrospirales.</title>
        <authorList>
            <person name="Mueller A.J."/>
            <person name="Daebeler A."/>
            <person name="Herbold C.W."/>
            <person name="Kirkegaard R.H."/>
            <person name="Daims H."/>
        </authorList>
    </citation>
    <scope>NUCLEOTIDE SEQUENCE [LARGE SCALE GENOMIC DNA]</scope>
    <source>
        <strain evidence="10 11">VA</strain>
    </source>
</reference>
<feature type="region of interest" description="Disordered" evidence="7">
    <location>
        <begin position="268"/>
        <end position="288"/>
    </location>
</feature>
<keyword evidence="8" id="KW-0472">Membrane</keyword>
<evidence type="ECO:0000259" key="9">
    <source>
        <dbReference type="PROSITE" id="PS51352"/>
    </source>
</evidence>
<evidence type="ECO:0000256" key="4">
    <source>
        <dbReference type="ARBA" id="ARBA00023157"/>
    </source>
</evidence>
<evidence type="ECO:0000256" key="7">
    <source>
        <dbReference type="SAM" id="MobiDB-lite"/>
    </source>
</evidence>
<evidence type="ECO:0000256" key="2">
    <source>
        <dbReference type="ARBA" id="ARBA00022729"/>
    </source>
</evidence>
<sequence length="288" mass="31290">MNRRIQGIKKPENSPGEKNRIFRGLIGLLVCVGLLMINPGPGQAVVEDDVRVLREDMEQVKKDLAEIKSILQSAIKRPSPEKSTGTVGVTGGAMLGETDAPVTIVEFSDYQCPFCQRYSLTVFPVLKREYIDTGKVRYVFRDFPLSSIHQQAGKAHESAHCAGEFNKYWEMHDALFQNQNDLTVPSLKQYAADLGLDSTTFVECLDSGKYQVAIQKDVDDGGAAGIRGTPSFFIGKSGSGDSITGTIIRGAQPLAKFQTIIEQLLSDHGSDAGGVSPESDESPPARLP</sequence>
<dbReference type="Gene3D" id="3.40.30.10">
    <property type="entry name" value="Glutaredoxin"/>
    <property type="match status" value="1"/>
</dbReference>
<dbReference type="Pfam" id="PF13462">
    <property type="entry name" value="Thioredoxin_4"/>
    <property type="match status" value="1"/>
</dbReference>
<dbReference type="EMBL" id="CP116967">
    <property type="protein sequence ID" value="WNM57136.1"/>
    <property type="molecule type" value="Genomic_DNA"/>
</dbReference>
<keyword evidence="2" id="KW-0732">Signal</keyword>
<dbReference type="PROSITE" id="PS51352">
    <property type="entry name" value="THIOREDOXIN_2"/>
    <property type="match status" value="1"/>
</dbReference>
<feature type="coiled-coil region" evidence="6">
    <location>
        <begin position="50"/>
        <end position="77"/>
    </location>
</feature>